<evidence type="ECO:0000256" key="4">
    <source>
        <dbReference type="ARBA" id="ARBA00023136"/>
    </source>
</evidence>
<dbReference type="InterPro" id="IPR002810">
    <property type="entry name" value="NfeD-like_C"/>
</dbReference>
<dbReference type="Pfam" id="PF01957">
    <property type="entry name" value="NfeD"/>
    <property type="match status" value="1"/>
</dbReference>
<keyword evidence="7" id="KW-0732">Signal</keyword>
<dbReference type="Gene3D" id="3.90.226.10">
    <property type="entry name" value="2-enoyl-CoA Hydratase, Chain A, domain 1"/>
    <property type="match status" value="1"/>
</dbReference>
<dbReference type="Gene3D" id="2.40.50.140">
    <property type="entry name" value="Nucleic acid-binding proteins"/>
    <property type="match status" value="1"/>
</dbReference>
<name>A0ABN7YZ97_9BURK</name>
<reference evidence="11 12" key="1">
    <citation type="submission" date="2021-08" db="EMBL/GenBank/DDBJ databases">
        <authorList>
            <person name="Peeters C."/>
        </authorList>
    </citation>
    <scope>NUCLEOTIDE SEQUENCE [LARGE SCALE GENOMIC DNA]</scope>
    <source>
        <strain evidence="11 12">LMG 21510</strain>
    </source>
</reference>
<keyword evidence="2 6" id="KW-0812">Transmembrane</keyword>
<evidence type="ECO:0000313" key="11">
    <source>
        <dbReference type="EMBL" id="CAG9178208.1"/>
    </source>
</evidence>
<proteinExistence type="predicted"/>
<dbReference type="EMBL" id="CAJZAH010000003">
    <property type="protein sequence ID" value="CAG9178208.1"/>
    <property type="molecule type" value="Genomic_DNA"/>
</dbReference>
<dbReference type="InterPro" id="IPR056738">
    <property type="entry name" value="NfeD1b_N"/>
</dbReference>
<keyword evidence="4 6" id="KW-0472">Membrane</keyword>
<comment type="caution">
    <text evidence="11">The sequence shown here is derived from an EMBL/GenBank/DDBJ whole genome shotgun (WGS) entry which is preliminary data.</text>
</comment>
<evidence type="ECO:0000256" key="3">
    <source>
        <dbReference type="ARBA" id="ARBA00022989"/>
    </source>
</evidence>
<feature type="chain" id="PRO_5046497916" description="Nodulation protein NfeD" evidence="7">
    <location>
        <begin position="40"/>
        <end position="489"/>
    </location>
</feature>
<dbReference type="InterPro" id="IPR052165">
    <property type="entry name" value="Membrane_assoc_protease"/>
</dbReference>
<accession>A0ABN7YZ97</accession>
<dbReference type="RefSeq" id="WP_224043029.1">
    <property type="nucleotide sequence ID" value="NZ_CAJZAH010000003.1"/>
</dbReference>
<sequence length="489" mass="49943">MTLLLSPMPALAVSVLRRLALPVALLFAALCAAVPHAHAQAATAGRAAAPAAAPAPVHVLPVKGAIGPAVAGFIERGLQRAQEGGAQLVVLKMDTPGGLDPSMRQIIQAILASPVPVATYVSPGGARAASAGTYILYASHVAAMAPGTNLGAATPVRVGVGGPERGDDAPASRPGATAPAAQDAMARKQVHDATAYIRGLAQMRGRNADWAERAVREAVSLPADEAAAQKVIDVVAPDLPALLRAIDGRRVSVAGAERELRTAGAPIVEVEPDWRARLLAVITEPSVALLLLTIGIYGLIFEFSTPGVVLPGVAGGICLLLALFALQMLPVNYAGLALIALGIGCMTAEAFLPSFGALGIGGAVAFALGAVMLIDTDTPAFGIPLAMIAVVAGTAVLASFGLSAVVLRSRRAALVSGDAHMMGWPGAVLEDGWAEIRGERWRVRSAQPLRPGQSVRVTGRDGLVLDVEPAEPPQRPPPNTTTVPTDRGD</sequence>
<feature type="domain" description="NfeD1b N-terminal" evidence="10">
    <location>
        <begin position="57"/>
        <end position="156"/>
    </location>
</feature>
<dbReference type="InterPro" id="IPR012340">
    <property type="entry name" value="NA-bd_OB-fold"/>
</dbReference>
<keyword evidence="3 6" id="KW-1133">Transmembrane helix</keyword>
<evidence type="ECO:0000313" key="12">
    <source>
        <dbReference type="Proteomes" id="UP000721236"/>
    </source>
</evidence>
<feature type="transmembrane region" description="Helical" evidence="6">
    <location>
        <begin position="307"/>
        <end position="325"/>
    </location>
</feature>
<evidence type="ECO:0000259" key="10">
    <source>
        <dbReference type="Pfam" id="PF25145"/>
    </source>
</evidence>
<feature type="signal peptide" evidence="7">
    <location>
        <begin position="1"/>
        <end position="39"/>
    </location>
</feature>
<evidence type="ECO:0000256" key="7">
    <source>
        <dbReference type="SAM" id="SignalP"/>
    </source>
</evidence>
<feature type="region of interest" description="Disordered" evidence="5">
    <location>
        <begin position="459"/>
        <end position="489"/>
    </location>
</feature>
<evidence type="ECO:0000259" key="9">
    <source>
        <dbReference type="Pfam" id="PF24961"/>
    </source>
</evidence>
<feature type="domain" description="NfeD integral membrane" evidence="9">
    <location>
        <begin position="287"/>
        <end position="398"/>
    </location>
</feature>
<evidence type="ECO:0008006" key="13">
    <source>
        <dbReference type="Google" id="ProtNLM"/>
    </source>
</evidence>
<feature type="compositionally biased region" description="Pro residues" evidence="5">
    <location>
        <begin position="470"/>
        <end position="479"/>
    </location>
</feature>
<feature type="region of interest" description="Disordered" evidence="5">
    <location>
        <begin position="160"/>
        <end position="180"/>
    </location>
</feature>
<feature type="compositionally biased region" description="Low complexity" evidence="5">
    <location>
        <begin position="480"/>
        <end position="489"/>
    </location>
</feature>
<evidence type="ECO:0000256" key="2">
    <source>
        <dbReference type="ARBA" id="ARBA00022692"/>
    </source>
</evidence>
<dbReference type="CDD" id="cd07020">
    <property type="entry name" value="Clp_protease_NfeD_1"/>
    <property type="match status" value="1"/>
</dbReference>
<feature type="transmembrane region" description="Helical" evidence="6">
    <location>
        <begin position="355"/>
        <end position="374"/>
    </location>
</feature>
<dbReference type="Proteomes" id="UP000721236">
    <property type="component" value="Unassembled WGS sequence"/>
</dbReference>
<feature type="domain" description="NfeD-like C-terminal" evidence="8">
    <location>
        <begin position="430"/>
        <end position="469"/>
    </location>
</feature>
<dbReference type="InterPro" id="IPR029045">
    <property type="entry name" value="ClpP/crotonase-like_dom_sf"/>
</dbReference>
<dbReference type="Pfam" id="PF25145">
    <property type="entry name" value="NfeD1b_N"/>
    <property type="match status" value="1"/>
</dbReference>
<evidence type="ECO:0000259" key="8">
    <source>
        <dbReference type="Pfam" id="PF01957"/>
    </source>
</evidence>
<dbReference type="SUPFAM" id="SSF141322">
    <property type="entry name" value="NfeD domain-like"/>
    <property type="match status" value="1"/>
</dbReference>
<dbReference type="SUPFAM" id="SSF52096">
    <property type="entry name" value="ClpP/crotonase"/>
    <property type="match status" value="1"/>
</dbReference>
<feature type="transmembrane region" description="Helical" evidence="6">
    <location>
        <begin position="380"/>
        <end position="407"/>
    </location>
</feature>
<dbReference type="InterPro" id="IPR056739">
    <property type="entry name" value="NfeD_membrane"/>
</dbReference>
<keyword evidence="12" id="KW-1185">Reference proteome</keyword>
<feature type="transmembrane region" description="Helical" evidence="6">
    <location>
        <begin position="278"/>
        <end position="300"/>
    </location>
</feature>
<dbReference type="Pfam" id="PF24961">
    <property type="entry name" value="NfeD_membrane"/>
    <property type="match status" value="1"/>
</dbReference>
<protein>
    <recommendedName>
        <fullName evidence="13">Nodulation protein NfeD</fullName>
    </recommendedName>
</protein>
<comment type="subcellular location">
    <subcellularLocation>
        <location evidence="1">Membrane</location>
        <topology evidence="1">Multi-pass membrane protein</topology>
    </subcellularLocation>
</comment>
<dbReference type="PANTHER" id="PTHR33507:SF4">
    <property type="entry name" value="NODULATION COMPETITIVENESS PROTEIN NFED"/>
    <property type="match status" value="1"/>
</dbReference>
<evidence type="ECO:0000256" key="6">
    <source>
        <dbReference type="SAM" id="Phobius"/>
    </source>
</evidence>
<evidence type="ECO:0000256" key="1">
    <source>
        <dbReference type="ARBA" id="ARBA00004141"/>
    </source>
</evidence>
<organism evidence="11 12">
    <name type="scientific">Cupriavidus respiraculi</name>
    <dbReference type="NCBI Taxonomy" id="195930"/>
    <lineage>
        <taxon>Bacteria</taxon>
        <taxon>Pseudomonadati</taxon>
        <taxon>Pseudomonadota</taxon>
        <taxon>Betaproteobacteria</taxon>
        <taxon>Burkholderiales</taxon>
        <taxon>Burkholderiaceae</taxon>
        <taxon>Cupriavidus</taxon>
    </lineage>
</organism>
<gene>
    <name evidence="11" type="ORF">LMG21510_03521</name>
</gene>
<dbReference type="PANTHER" id="PTHR33507">
    <property type="entry name" value="INNER MEMBRANE PROTEIN YBBJ"/>
    <property type="match status" value="1"/>
</dbReference>
<evidence type="ECO:0000256" key="5">
    <source>
        <dbReference type="SAM" id="MobiDB-lite"/>
    </source>
</evidence>